<gene>
    <name evidence="2" type="ORF">IC621_23860</name>
</gene>
<protein>
    <submittedName>
        <fullName evidence="2">DUF1146 domain-containing protein</fullName>
    </submittedName>
</protein>
<dbReference type="NCBIfam" id="TIGR02327">
    <property type="entry name" value="int_mem_ywzB"/>
    <property type="match status" value="1"/>
</dbReference>
<proteinExistence type="predicted"/>
<dbReference type="EMBL" id="JACXAI010000048">
    <property type="protein sequence ID" value="MBD1383229.1"/>
    <property type="molecule type" value="Genomic_DNA"/>
</dbReference>
<evidence type="ECO:0000256" key="1">
    <source>
        <dbReference type="SAM" id="Phobius"/>
    </source>
</evidence>
<accession>A0A926NK41</accession>
<organism evidence="2 3">
    <name type="scientific">Metabacillus arenae</name>
    <dbReference type="NCBI Taxonomy" id="2771434"/>
    <lineage>
        <taxon>Bacteria</taxon>
        <taxon>Bacillati</taxon>
        <taxon>Bacillota</taxon>
        <taxon>Bacilli</taxon>
        <taxon>Bacillales</taxon>
        <taxon>Bacillaceae</taxon>
        <taxon>Metabacillus</taxon>
    </lineage>
</organism>
<feature type="transmembrane region" description="Helical" evidence="1">
    <location>
        <begin position="6"/>
        <end position="26"/>
    </location>
</feature>
<comment type="caution">
    <text evidence="2">The sequence shown here is derived from an EMBL/GenBank/DDBJ whole genome shotgun (WGS) entry which is preliminary data.</text>
</comment>
<dbReference type="InterPro" id="IPR009526">
    <property type="entry name" value="DUF1146"/>
</dbReference>
<evidence type="ECO:0000313" key="2">
    <source>
        <dbReference type="EMBL" id="MBD1383229.1"/>
    </source>
</evidence>
<dbReference type="AlphaFoldDB" id="A0A926NK41"/>
<sequence>MPEFGQHAIVSIFVHLIFIMVTWWALQAINIEKIIKRGKVVQTRTLLILLTIAIASTVSNFFLDYLFWSQQLPLLF</sequence>
<evidence type="ECO:0000313" key="3">
    <source>
        <dbReference type="Proteomes" id="UP000626844"/>
    </source>
</evidence>
<feature type="transmembrane region" description="Helical" evidence="1">
    <location>
        <begin position="46"/>
        <end position="68"/>
    </location>
</feature>
<dbReference type="RefSeq" id="WP_191162193.1">
    <property type="nucleotide sequence ID" value="NZ_JACXAI010000048.1"/>
</dbReference>
<keyword evidence="1" id="KW-0472">Membrane</keyword>
<keyword evidence="1" id="KW-1133">Transmembrane helix</keyword>
<dbReference type="Proteomes" id="UP000626844">
    <property type="component" value="Unassembled WGS sequence"/>
</dbReference>
<dbReference type="Pfam" id="PF06612">
    <property type="entry name" value="DUF1146"/>
    <property type="match status" value="1"/>
</dbReference>
<keyword evidence="3" id="KW-1185">Reference proteome</keyword>
<keyword evidence="1" id="KW-0812">Transmembrane</keyword>
<reference evidence="2" key="1">
    <citation type="submission" date="2020-09" db="EMBL/GenBank/DDBJ databases">
        <title>A novel bacterium of genus Bacillus, isolated from South China Sea.</title>
        <authorList>
            <person name="Huang H."/>
            <person name="Mo K."/>
            <person name="Hu Y."/>
        </authorList>
    </citation>
    <scope>NUCLEOTIDE SEQUENCE</scope>
    <source>
        <strain evidence="2">IB182487</strain>
    </source>
</reference>
<name>A0A926NK41_9BACI</name>